<feature type="compositionally biased region" description="Polar residues" evidence="3">
    <location>
        <begin position="125"/>
        <end position="136"/>
    </location>
</feature>
<dbReference type="Pfam" id="PF00806">
    <property type="entry name" value="PUF"/>
    <property type="match status" value="6"/>
</dbReference>
<dbReference type="CDD" id="cd07920">
    <property type="entry name" value="Pumilio"/>
    <property type="match status" value="1"/>
</dbReference>
<gene>
    <name evidence="5" type="ORF">HMPREF1544_09330</name>
</gene>
<accession>S2JVU2</accession>
<dbReference type="PROSITE" id="PS50303">
    <property type="entry name" value="PUM_HD"/>
    <property type="match status" value="1"/>
</dbReference>
<evidence type="ECO:0000256" key="3">
    <source>
        <dbReference type="SAM" id="MobiDB-lite"/>
    </source>
</evidence>
<evidence type="ECO:0000313" key="6">
    <source>
        <dbReference type="Proteomes" id="UP000014254"/>
    </source>
</evidence>
<dbReference type="InterPro" id="IPR033133">
    <property type="entry name" value="PUM-HD"/>
</dbReference>
<dbReference type="EMBL" id="KE124054">
    <property type="protein sequence ID" value="EPB83940.1"/>
    <property type="molecule type" value="Genomic_DNA"/>
</dbReference>
<feature type="region of interest" description="Disordered" evidence="3">
    <location>
        <begin position="310"/>
        <end position="355"/>
    </location>
</feature>
<feature type="repeat" description="Pumilio" evidence="2">
    <location>
        <begin position="477"/>
        <end position="512"/>
    </location>
</feature>
<feature type="region of interest" description="Disordered" evidence="3">
    <location>
        <begin position="680"/>
        <end position="724"/>
    </location>
</feature>
<keyword evidence="6" id="KW-1185">Reference proteome</keyword>
<keyword evidence="1" id="KW-0677">Repeat</keyword>
<dbReference type="GO" id="GO:0003729">
    <property type="term" value="F:mRNA binding"/>
    <property type="evidence" value="ECO:0007669"/>
    <property type="project" value="TreeGrafter"/>
</dbReference>
<feature type="compositionally biased region" description="Polar residues" evidence="3">
    <location>
        <begin position="310"/>
        <end position="331"/>
    </location>
</feature>
<protein>
    <recommendedName>
        <fullName evidence="4">PUM-HD domain-containing protein</fullName>
    </recommendedName>
</protein>
<evidence type="ECO:0000256" key="2">
    <source>
        <dbReference type="PROSITE-ProRule" id="PRU00317"/>
    </source>
</evidence>
<dbReference type="SUPFAM" id="SSF48371">
    <property type="entry name" value="ARM repeat"/>
    <property type="match status" value="1"/>
</dbReference>
<dbReference type="InterPro" id="IPR001313">
    <property type="entry name" value="Pumilio_RNA-bd_rpt"/>
</dbReference>
<sequence length="763" mass="86473">MMNHPQTLMPKEDCDDYEDCIRDTHQQIQQSYSITDQDIHATISSLTISDQHPMDTILDTRPSTSIAASSAMSFRSIFADNTAFTPQSTDRHLFRNNSFSIQPDYPNALMQLSRRESYPNLSSSYLASEQGTNDGGNYSDWHGYLQNEPPQTNYLMQQQQQQQQTPYPQQPYRKFSVDVAPSFASKRLDILDKSNSRLTPSYSNPDLSSARRMGSLDAGTRNLRRYDQSGGLDDFTVDHHHAYQQTTTRLPFSSSPSSSPSSSLVYNPSAPYHQAFPSLVNATPPPLLSPSTNTMNPLLATHLMRQMSISHSRPTSPTFSRKNSIQQQLRRTSSATTMNSSMNNSNSINTASTSPEQDRFATIRLEDVVDEIYSLCKDQYGCRFFQKKLEEQKPEQRDIIFAQICPHFVELMTVDPFGNYLCQKLMEYCTDSQRTEIVHQVANAIIPISLNMHGTRAVQKMIEFLTLPEQIKKTIEALSPNVVTLIKDINGNHVIQKCLHRLSFADKQFVYDAVSENCIEVATHRHGCCVLQRCIDFSAESQKKQLVDEIIRNALTLVQDPYGNYVVQYVLELGDAQFSDKLIRQFIGHMSGLSVQKYSSNVMEKCIRVAEEDTRRHLIEEMVNRPQLEKMLKDSYANYVVQTALDFAEDSQHQKLGECIRPLLPGIRNTSYCKRIQGKLNRDQRQSTHQQQQQPQAQQQQQSYFQPNYTMGLGGSAGQQQGLNGVNGNIHPLMGNSELSFTTASPFVGNVPHYNFSTTFSNP</sequence>
<feature type="repeat" description="Pumilio" evidence="2">
    <location>
        <begin position="403"/>
        <end position="439"/>
    </location>
</feature>
<dbReference type="InterPro" id="IPR033712">
    <property type="entry name" value="Pumilio_RNA-bd"/>
</dbReference>
<dbReference type="PANTHER" id="PTHR12537">
    <property type="entry name" value="RNA BINDING PROTEIN PUMILIO-RELATED"/>
    <property type="match status" value="1"/>
</dbReference>
<evidence type="ECO:0000259" key="4">
    <source>
        <dbReference type="PROSITE" id="PS50303"/>
    </source>
</evidence>
<dbReference type="GO" id="GO:0005737">
    <property type="term" value="C:cytoplasm"/>
    <property type="evidence" value="ECO:0007669"/>
    <property type="project" value="TreeGrafter"/>
</dbReference>
<feature type="repeat" description="Pumilio" evidence="2">
    <location>
        <begin position="585"/>
        <end position="620"/>
    </location>
</feature>
<evidence type="ECO:0000313" key="5">
    <source>
        <dbReference type="EMBL" id="EPB83940.1"/>
    </source>
</evidence>
<name>S2JVU2_MUCC1</name>
<dbReference type="GO" id="GO:0010608">
    <property type="term" value="P:post-transcriptional regulation of gene expression"/>
    <property type="evidence" value="ECO:0007669"/>
    <property type="project" value="TreeGrafter"/>
</dbReference>
<feature type="repeat" description="Pumilio" evidence="2">
    <location>
        <begin position="367"/>
        <end position="402"/>
    </location>
</feature>
<feature type="repeat" description="Pumilio" evidence="2">
    <location>
        <begin position="440"/>
        <end position="476"/>
    </location>
</feature>
<feature type="domain" description="PUM-HD" evidence="4">
    <location>
        <begin position="343"/>
        <end position="684"/>
    </location>
</feature>
<feature type="region of interest" description="Disordered" evidence="3">
    <location>
        <begin position="125"/>
        <end position="149"/>
    </location>
</feature>
<dbReference type="FunCoup" id="S2JVU2">
    <property type="interactions" value="332"/>
</dbReference>
<feature type="compositionally biased region" description="Low complexity" evidence="3">
    <location>
        <begin position="253"/>
        <end position="263"/>
    </location>
</feature>
<dbReference type="FunFam" id="1.25.10.10:FF:000237">
    <property type="entry name" value="Pumilio homolog 9"/>
    <property type="match status" value="1"/>
</dbReference>
<dbReference type="OrthoDB" id="668540at2759"/>
<reference evidence="6" key="1">
    <citation type="submission" date="2013-05" db="EMBL/GenBank/DDBJ databases">
        <title>The Genome sequence of Mucor circinelloides f. circinelloides 1006PhL.</title>
        <authorList>
            <consortium name="The Broad Institute Genomics Platform"/>
            <person name="Cuomo C."/>
            <person name="Earl A."/>
            <person name="Findley K."/>
            <person name="Lee S.C."/>
            <person name="Walker B."/>
            <person name="Young S."/>
            <person name="Zeng Q."/>
            <person name="Gargeya S."/>
            <person name="Fitzgerald M."/>
            <person name="Haas B."/>
            <person name="Abouelleil A."/>
            <person name="Allen A.W."/>
            <person name="Alvarado L."/>
            <person name="Arachchi H.M."/>
            <person name="Berlin A.M."/>
            <person name="Chapman S.B."/>
            <person name="Gainer-Dewar J."/>
            <person name="Goldberg J."/>
            <person name="Griggs A."/>
            <person name="Gujja S."/>
            <person name="Hansen M."/>
            <person name="Howarth C."/>
            <person name="Imamovic A."/>
            <person name="Ireland A."/>
            <person name="Larimer J."/>
            <person name="McCowan C."/>
            <person name="Murphy C."/>
            <person name="Pearson M."/>
            <person name="Poon T.W."/>
            <person name="Priest M."/>
            <person name="Roberts A."/>
            <person name="Saif S."/>
            <person name="Shea T."/>
            <person name="Sisk P."/>
            <person name="Sykes S."/>
            <person name="Wortman J."/>
            <person name="Nusbaum C."/>
            <person name="Birren B."/>
        </authorList>
    </citation>
    <scope>NUCLEOTIDE SEQUENCE [LARGE SCALE GENOMIC DNA]</scope>
    <source>
        <strain evidence="6">1006PhL</strain>
    </source>
</reference>
<feature type="compositionally biased region" description="Low complexity" evidence="3">
    <location>
        <begin position="687"/>
        <end position="702"/>
    </location>
</feature>
<dbReference type="AlphaFoldDB" id="S2JVU2"/>
<dbReference type="InterPro" id="IPR016024">
    <property type="entry name" value="ARM-type_fold"/>
</dbReference>
<feature type="repeat" description="Pumilio" evidence="2">
    <location>
        <begin position="621"/>
        <end position="658"/>
    </location>
</feature>
<dbReference type="PROSITE" id="PS50302">
    <property type="entry name" value="PUM"/>
    <property type="match status" value="8"/>
</dbReference>
<organism evidence="5 6">
    <name type="scientific">Mucor circinelloides f. circinelloides (strain 1006PhL)</name>
    <name type="common">Mucormycosis agent</name>
    <name type="synonym">Calyptromyces circinelloides</name>
    <dbReference type="NCBI Taxonomy" id="1220926"/>
    <lineage>
        <taxon>Eukaryota</taxon>
        <taxon>Fungi</taxon>
        <taxon>Fungi incertae sedis</taxon>
        <taxon>Mucoromycota</taxon>
        <taxon>Mucoromycotina</taxon>
        <taxon>Mucoromycetes</taxon>
        <taxon>Mucorales</taxon>
        <taxon>Mucorineae</taxon>
        <taxon>Mucoraceae</taxon>
        <taxon>Mucor</taxon>
    </lineage>
</organism>
<feature type="region of interest" description="Disordered" evidence="3">
    <location>
        <begin position="246"/>
        <end position="266"/>
    </location>
</feature>
<dbReference type="SMART" id="SM00025">
    <property type="entry name" value="Pumilio"/>
    <property type="match status" value="8"/>
</dbReference>
<dbReference type="Proteomes" id="UP000014254">
    <property type="component" value="Unassembled WGS sequence"/>
</dbReference>
<dbReference type="STRING" id="1220926.S2JVU2"/>
<evidence type="ECO:0000256" key="1">
    <source>
        <dbReference type="ARBA" id="ARBA00022737"/>
    </source>
</evidence>
<dbReference type="PANTHER" id="PTHR12537:SF13">
    <property type="entry name" value="PUMILIO HOMOLOGY DOMAIN FAMILY MEMBER 4"/>
    <property type="match status" value="1"/>
</dbReference>
<feature type="repeat" description="Pumilio" evidence="2">
    <location>
        <begin position="549"/>
        <end position="584"/>
    </location>
</feature>
<proteinExistence type="predicted"/>
<dbReference type="eggNOG" id="KOG2049">
    <property type="taxonomic scope" value="Eukaryota"/>
</dbReference>
<dbReference type="OMA" id="FRFMTDY"/>
<dbReference type="InParanoid" id="S2JVU2"/>
<dbReference type="VEuPathDB" id="FungiDB:HMPREF1544_09330"/>
<dbReference type="Pfam" id="PF22493">
    <property type="entry name" value="PUF_NOP9"/>
    <property type="match status" value="1"/>
</dbReference>
<feature type="compositionally biased region" description="Low complexity" evidence="3">
    <location>
        <begin position="332"/>
        <end position="354"/>
    </location>
</feature>
<dbReference type="InterPro" id="IPR011989">
    <property type="entry name" value="ARM-like"/>
</dbReference>
<feature type="repeat" description="Pumilio" evidence="2">
    <location>
        <begin position="513"/>
        <end position="548"/>
    </location>
</feature>
<dbReference type="Gene3D" id="1.25.10.10">
    <property type="entry name" value="Leucine-rich Repeat Variant"/>
    <property type="match status" value="1"/>
</dbReference>